<proteinExistence type="predicted"/>
<evidence type="ECO:0000313" key="5">
    <source>
        <dbReference type="Proteomes" id="UP000325003"/>
    </source>
</evidence>
<feature type="transmembrane region" description="Helical" evidence="2">
    <location>
        <begin position="7"/>
        <end position="27"/>
    </location>
</feature>
<evidence type="ECO:0000256" key="2">
    <source>
        <dbReference type="SAM" id="Phobius"/>
    </source>
</evidence>
<keyword evidence="2" id="KW-0812">Transmembrane</keyword>
<evidence type="ECO:0000313" key="4">
    <source>
        <dbReference type="EMBL" id="KAA1415360.1"/>
    </source>
</evidence>
<keyword evidence="5" id="KW-1185">Reference proteome</keyword>
<dbReference type="AlphaFoldDB" id="A0A5B1L6G1"/>
<reference evidence="4 5" key="2">
    <citation type="submission" date="2019-09" db="EMBL/GenBank/DDBJ databases">
        <authorList>
            <person name="Jin C."/>
        </authorList>
    </citation>
    <scope>NUCLEOTIDE SEQUENCE [LARGE SCALE GENOMIC DNA]</scope>
    <source>
        <strain evidence="4 5">BN130099</strain>
    </source>
</reference>
<sequence>MVLSRQLKGVTLSMVLWFAVSLLPFGIDWAFENVAAEIALVLTAVLIALVIDYKVTSSAGLQRDGIRATAVVLEVKKPLMNVVVNNVYIKRKLRVRIERDDGAAPYEASYSDLFMIGDVPDPGESFRVVVDPAKPQRMEAAEAGRGRGPTPQVAPVAAPATGRGSASGRTTWRFTSWKGTGSRPSYAPYRPEPSRPASTSTSAGGRDVTAALQQLADLHEKGQLTDEEFAIAKRELLGG</sequence>
<evidence type="ECO:0000259" key="3">
    <source>
        <dbReference type="Pfam" id="PF09851"/>
    </source>
</evidence>
<comment type="caution">
    <text evidence="4">The sequence shown here is derived from an EMBL/GenBank/DDBJ whole genome shotgun (WGS) entry which is preliminary data.</text>
</comment>
<protein>
    <recommendedName>
        <fullName evidence="3">SHOCT domain-containing protein</fullName>
    </recommendedName>
</protein>
<keyword evidence="2" id="KW-0472">Membrane</keyword>
<evidence type="ECO:0000256" key="1">
    <source>
        <dbReference type="SAM" id="MobiDB-lite"/>
    </source>
</evidence>
<feature type="domain" description="SHOCT" evidence="3">
    <location>
        <begin position="210"/>
        <end position="237"/>
    </location>
</feature>
<feature type="region of interest" description="Disordered" evidence="1">
    <location>
        <begin position="138"/>
        <end position="208"/>
    </location>
</feature>
<dbReference type="InterPro" id="IPR018649">
    <property type="entry name" value="SHOCT"/>
</dbReference>
<feature type="compositionally biased region" description="Low complexity" evidence="1">
    <location>
        <begin position="149"/>
        <end position="161"/>
    </location>
</feature>
<accession>A0A5B1L6G1</accession>
<name>A0A5B1L6G1_9ACTN</name>
<gene>
    <name evidence="4" type="ORF">F0U44_21495</name>
</gene>
<dbReference type="EMBL" id="VUJV01000010">
    <property type="protein sequence ID" value="KAA1415360.1"/>
    <property type="molecule type" value="Genomic_DNA"/>
</dbReference>
<feature type="transmembrane region" description="Helical" evidence="2">
    <location>
        <begin position="33"/>
        <end position="53"/>
    </location>
</feature>
<feature type="compositionally biased region" description="Polar residues" evidence="1">
    <location>
        <begin position="167"/>
        <end position="183"/>
    </location>
</feature>
<reference evidence="4 5" key="1">
    <citation type="submission" date="2019-09" db="EMBL/GenBank/DDBJ databases">
        <title>Nocardioides panacisoli sp. nov., isolated from the soil of a ginseng field.</title>
        <authorList>
            <person name="Cho C."/>
        </authorList>
    </citation>
    <scope>NUCLEOTIDE SEQUENCE [LARGE SCALE GENOMIC DNA]</scope>
    <source>
        <strain evidence="4 5">BN130099</strain>
    </source>
</reference>
<dbReference type="Pfam" id="PF09851">
    <property type="entry name" value="SHOCT"/>
    <property type="match status" value="1"/>
</dbReference>
<organism evidence="4 5">
    <name type="scientific">Nocardioides humilatus</name>
    <dbReference type="NCBI Taxonomy" id="2607660"/>
    <lineage>
        <taxon>Bacteria</taxon>
        <taxon>Bacillati</taxon>
        <taxon>Actinomycetota</taxon>
        <taxon>Actinomycetes</taxon>
        <taxon>Propionibacteriales</taxon>
        <taxon>Nocardioidaceae</taxon>
        <taxon>Nocardioides</taxon>
    </lineage>
</organism>
<keyword evidence="2" id="KW-1133">Transmembrane helix</keyword>
<dbReference type="Proteomes" id="UP000325003">
    <property type="component" value="Unassembled WGS sequence"/>
</dbReference>